<reference evidence="2 3" key="1">
    <citation type="submission" date="2024-05" db="EMBL/GenBank/DDBJ databases">
        <title>A high-quality chromosomal-level genome assembly of Topmouth culter (Culter alburnus).</title>
        <authorList>
            <person name="Zhao H."/>
        </authorList>
    </citation>
    <scope>NUCLEOTIDE SEQUENCE [LARGE SCALE GENOMIC DNA]</scope>
    <source>
        <strain evidence="2">CATC2023</strain>
        <tissue evidence="2">Muscle</tissue>
    </source>
</reference>
<sequence>MHEVLGSRPSVDPPVVVSSFTEEEPITISMESVDFSEITAVSTIGTTIGPLQNSSEETASSSTASSMVVASPPTPSPKKRKRKSNPTLDFLAEESIKEQKRHEESEAKTERFLNLFEKMINKF</sequence>
<dbReference type="Proteomes" id="UP001479290">
    <property type="component" value="Unassembled WGS sequence"/>
</dbReference>
<keyword evidence="3" id="KW-1185">Reference proteome</keyword>
<feature type="compositionally biased region" description="Basic and acidic residues" evidence="1">
    <location>
        <begin position="94"/>
        <end position="108"/>
    </location>
</feature>
<dbReference type="EMBL" id="JAWDJR010000007">
    <property type="protein sequence ID" value="KAK9971236.1"/>
    <property type="molecule type" value="Genomic_DNA"/>
</dbReference>
<proteinExistence type="predicted"/>
<feature type="compositionally biased region" description="Low complexity" evidence="1">
    <location>
        <begin position="54"/>
        <end position="66"/>
    </location>
</feature>
<gene>
    <name evidence="2" type="ORF">ABG768_024610</name>
</gene>
<evidence type="ECO:0000313" key="2">
    <source>
        <dbReference type="EMBL" id="KAK9971236.1"/>
    </source>
</evidence>
<evidence type="ECO:0000313" key="3">
    <source>
        <dbReference type="Proteomes" id="UP001479290"/>
    </source>
</evidence>
<protein>
    <submittedName>
        <fullName evidence="2">Uncharacterized protein</fullName>
    </submittedName>
</protein>
<feature type="region of interest" description="Disordered" evidence="1">
    <location>
        <begin position="46"/>
        <end position="108"/>
    </location>
</feature>
<comment type="caution">
    <text evidence="2">The sequence shown here is derived from an EMBL/GenBank/DDBJ whole genome shotgun (WGS) entry which is preliminary data.</text>
</comment>
<organism evidence="2 3">
    <name type="scientific">Culter alburnus</name>
    <name type="common">Topmouth culter</name>
    <dbReference type="NCBI Taxonomy" id="194366"/>
    <lineage>
        <taxon>Eukaryota</taxon>
        <taxon>Metazoa</taxon>
        <taxon>Chordata</taxon>
        <taxon>Craniata</taxon>
        <taxon>Vertebrata</taxon>
        <taxon>Euteleostomi</taxon>
        <taxon>Actinopterygii</taxon>
        <taxon>Neopterygii</taxon>
        <taxon>Teleostei</taxon>
        <taxon>Ostariophysi</taxon>
        <taxon>Cypriniformes</taxon>
        <taxon>Xenocyprididae</taxon>
        <taxon>Xenocypridinae</taxon>
        <taxon>Culter</taxon>
    </lineage>
</organism>
<accession>A0AAW2AC79</accession>
<name>A0AAW2AC79_CULAL</name>
<evidence type="ECO:0000256" key="1">
    <source>
        <dbReference type="SAM" id="MobiDB-lite"/>
    </source>
</evidence>
<dbReference type="AlphaFoldDB" id="A0AAW2AC79"/>